<evidence type="ECO:0000256" key="2">
    <source>
        <dbReference type="ARBA" id="ARBA00022552"/>
    </source>
</evidence>
<dbReference type="InParanoid" id="D8LZZ9"/>
<dbReference type="GeneID" id="24918803"/>
<dbReference type="PROSITE" id="PS50082">
    <property type="entry name" value="WD_REPEATS_2"/>
    <property type="match status" value="1"/>
</dbReference>
<evidence type="ECO:0000256" key="3">
    <source>
        <dbReference type="ARBA" id="ARBA00022574"/>
    </source>
</evidence>
<dbReference type="Gene3D" id="2.130.10.10">
    <property type="entry name" value="YVTN repeat-like/Quinoprotein amine dehydrogenase"/>
    <property type="match status" value="1"/>
</dbReference>
<sequence length="461" mass="51957">MRIASSASTIVVSVTGMSISNLKSAIRKILTIRDDFCTFTLFILPLMARTGKEPKKGKVPKQNWLNSKILKNKDEKRSQRIADALYDTRNADILKTEDGGYLEAEGMEKTYEITQKQIKEEVDLNTRHKIFDLTLDQFGPYKVQFDRPGRHVLLSGEKGHIAMLDALTQSLVCEFHTEERIYATTFLHDWDVFASAQSKYLHLYDSQGIELHCLRAASQPRFLEFLPFHYLLASCSQQGILRWIDVSTGVSLHDRPTRHGPATCFAQNPHNATVLSGSSRGKVAFWSPNERDPLVSMLCHRGNVLGAGVNLEGTAMVTAGSDGKLAVWDLRTFQCLYEYTLPSPAGSLDISQRGLVAGNVGKRVLIWKDLEKQKVKDPYMKIEVPGLKVENLKFRPFEDQIMIGLDKGVKSCVVPGAGEANIDTYELNPFETRKQRRERNVQKLLDKIPAERIVWDPDAAF</sequence>
<evidence type="ECO:0000259" key="7">
    <source>
        <dbReference type="SMART" id="SM01033"/>
    </source>
</evidence>
<evidence type="ECO:0000313" key="9">
    <source>
        <dbReference type="Proteomes" id="UP000008312"/>
    </source>
</evidence>
<evidence type="ECO:0000313" key="8">
    <source>
        <dbReference type="EMBL" id="CBK21388.2"/>
    </source>
</evidence>
<dbReference type="GO" id="GO:0032040">
    <property type="term" value="C:small-subunit processome"/>
    <property type="evidence" value="ECO:0007669"/>
    <property type="project" value="TreeGrafter"/>
</dbReference>
<comment type="subcellular location">
    <subcellularLocation>
        <location evidence="1">Nucleus</location>
        <location evidence="1">Nucleolus</location>
    </subcellularLocation>
</comment>
<dbReference type="PROSITE" id="PS50294">
    <property type="entry name" value="WD_REPEATS_REGION"/>
    <property type="match status" value="1"/>
</dbReference>
<evidence type="ECO:0000256" key="1">
    <source>
        <dbReference type="ARBA" id="ARBA00004604"/>
    </source>
</evidence>
<dbReference type="InterPro" id="IPR040315">
    <property type="entry name" value="WDR46/Utp7"/>
</dbReference>
<evidence type="ECO:0000256" key="5">
    <source>
        <dbReference type="ARBA" id="ARBA00023242"/>
    </source>
</evidence>
<reference evidence="8" key="1">
    <citation type="submission" date="2010-02" db="EMBL/GenBank/DDBJ databases">
        <title>Sequencing and annotation of the Blastocystis hominis genome.</title>
        <authorList>
            <person name="Wincker P."/>
        </authorList>
    </citation>
    <scope>NUCLEOTIDE SEQUENCE</scope>
    <source>
        <strain evidence="8">Singapore isolate B</strain>
    </source>
</reference>
<keyword evidence="3 6" id="KW-0853">WD repeat</keyword>
<dbReference type="InterPro" id="IPR012952">
    <property type="entry name" value="BING4_C_dom"/>
</dbReference>
<dbReference type="EMBL" id="FN668642">
    <property type="protein sequence ID" value="CBK21388.2"/>
    <property type="molecule type" value="Genomic_DNA"/>
</dbReference>
<keyword evidence="2" id="KW-0698">rRNA processing</keyword>
<dbReference type="PROSITE" id="PS00678">
    <property type="entry name" value="WD_REPEATS_1"/>
    <property type="match status" value="1"/>
</dbReference>
<dbReference type="Pfam" id="PF08149">
    <property type="entry name" value="BING4CT"/>
    <property type="match status" value="1"/>
</dbReference>
<dbReference type="PANTHER" id="PTHR14085">
    <property type="entry name" value="WD-REPEAT PROTEIN BING4"/>
    <property type="match status" value="1"/>
</dbReference>
<feature type="domain" description="BING4 C-terminal" evidence="7">
    <location>
        <begin position="378"/>
        <end position="457"/>
    </location>
</feature>
<dbReference type="AlphaFoldDB" id="D8LZZ9"/>
<proteinExistence type="predicted"/>
<dbReference type="GO" id="GO:0000462">
    <property type="term" value="P:maturation of SSU-rRNA from tricistronic rRNA transcript (SSU-rRNA, 5.8S rRNA, LSU-rRNA)"/>
    <property type="evidence" value="ECO:0007669"/>
    <property type="project" value="TreeGrafter"/>
</dbReference>
<dbReference type="OMA" id="GPYHIDY"/>
<dbReference type="PANTHER" id="PTHR14085:SF3">
    <property type="entry name" value="WD REPEAT-CONTAINING PROTEIN 46"/>
    <property type="match status" value="1"/>
</dbReference>
<protein>
    <recommendedName>
        <fullName evidence="7">BING4 C-terminal domain-containing protein</fullName>
    </recommendedName>
</protein>
<dbReference type="OrthoDB" id="10251154at2759"/>
<dbReference type="InterPro" id="IPR015943">
    <property type="entry name" value="WD40/YVTN_repeat-like_dom_sf"/>
</dbReference>
<name>D8LZZ9_BLAHO</name>
<dbReference type="SUPFAM" id="SSF50978">
    <property type="entry name" value="WD40 repeat-like"/>
    <property type="match status" value="1"/>
</dbReference>
<organism evidence="8">
    <name type="scientific">Blastocystis hominis</name>
    <dbReference type="NCBI Taxonomy" id="12968"/>
    <lineage>
        <taxon>Eukaryota</taxon>
        <taxon>Sar</taxon>
        <taxon>Stramenopiles</taxon>
        <taxon>Bigyra</taxon>
        <taxon>Opalozoa</taxon>
        <taxon>Opalinata</taxon>
        <taxon>Blastocystidae</taxon>
        <taxon>Blastocystis</taxon>
    </lineage>
</organism>
<feature type="repeat" description="WD" evidence="6">
    <location>
        <begin position="297"/>
        <end position="338"/>
    </location>
</feature>
<dbReference type="SMART" id="SM01033">
    <property type="entry name" value="BING4CT"/>
    <property type="match status" value="1"/>
</dbReference>
<gene>
    <name evidence="8" type="ORF">GSBLH_T00001560001</name>
</gene>
<evidence type="ECO:0000256" key="6">
    <source>
        <dbReference type="PROSITE-ProRule" id="PRU00221"/>
    </source>
</evidence>
<dbReference type="RefSeq" id="XP_012895436.1">
    <property type="nucleotide sequence ID" value="XM_013039982.1"/>
</dbReference>
<keyword evidence="4" id="KW-0677">Repeat</keyword>
<keyword evidence="9" id="KW-1185">Reference proteome</keyword>
<dbReference type="Proteomes" id="UP000008312">
    <property type="component" value="Unassembled WGS sequence"/>
</dbReference>
<dbReference type="InterPro" id="IPR019775">
    <property type="entry name" value="WD40_repeat_CS"/>
</dbReference>
<dbReference type="FunFam" id="2.130.10.10:FF:000378">
    <property type="entry name" value="U3 small nucleolar RNA-associated protein 7"/>
    <property type="match status" value="1"/>
</dbReference>
<evidence type="ECO:0000256" key="4">
    <source>
        <dbReference type="ARBA" id="ARBA00022737"/>
    </source>
</evidence>
<dbReference type="FunCoup" id="D8LZZ9">
    <property type="interactions" value="530"/>
</dbReference>
<dbReference type="InterPro" id="IPR036322">
    <property type="entry name" value="WD40_repeat_dom_sf"/>
</dbReference>
<accession>D8LZZ9</accession>
<dbReference type="InterPro" id="IPR001680">
    <property type="entry name" value="WD40_rpt"/>
</dbReference>
<keyword evidence="5" id="KW-0539">Nucleus</keyword>
<dbReference type="GO" id="GO:0030686">
    <property type="term" value="C:90S preribosome"/>
    <property type="evidence" value="ECO:0007669"/>
    <property type="project" value="TreeGrafter"/>
</dbReference>
<dbReference type="SMART" id="SM00320">
    <property type="entry name" value="WD40"/>
    <property type="match status" value="5"/>
</dbReference>